<reference evidence="2 3" key="1">
    <citation type="journal article" date="2019" name="G3 (Bethesda)">
        <title>Sequencing of a Wild Apple (Malus baccata) Genome Unravels the Differences Between Cultivated and Wild Apple Species Regarding Disease Resistance and Cold Tolerance.</title>
        <authorList>
            <person name="Chen X."/>
        </authorList>
    </citation>
    <scope>NUCLEOTIDE SEQUENCE [LARGE SCALE GENOMIC DNA]</scope>
    <source>
        <strain evidence="3">cv. Shandingzi</strain>
        <tissue evidence="2">Leaves</tissue>
    </source>
</reference>
<dbReference type="Proteomes" id="UP000315295">
    <property type="component" value="Unassembled WGS sequence"/>
</dbReference>
<gene>
    <name evidence="2" type="ORF">C1H46_038117</name>
</gene>
<sequence length="57" mass="6424">MEPPCLNFASRICVYVEERMTDVDNITIFTHDSTDARGSQTVKSGEGYKGNQGRQNR</sequence>
<comment type="caution">
    <text evidence="2">The sequence shown here is derived from an EMBL/GenBank/DDBJ whole genome shotgun (WGS) entry which is preliminary data.</text>
</comment>
<feature type="compositionally biased region" description="Polar residues" evidence="1">
    <location>
        <begin position="34"/>
        <end position="43"/>
    </location>
</feature>
<evidence type="ECO:0000313" key="2">
    <source>
        <dbReference type="EMBL" id="TQD76337.1"/>
    </source>
</evidence>
<evidence type="ECO:0000313" key="3">
    <source>
        <dbReference type="Proteomes" id="UP000315295"/>
    </source>
</evidence>
<organism evidence="2 3">
    <name type="scientific">Malus baccata</name>
    <name type="common">Siberian crab apple</name>
    <name type="synonym">Pyrus baccata</name>
    <dbReference type="NCBI Taxonomy" id="106549"/>
    <lineage>
        <taxon>Eukaryota</taxon>
        <taxon>Viridiplantae</taxon>
        <taxon>Streptophyta</taxon>
        <taxon>Embryophyta</taxon>
        <taxon>Tracheophyta</taxon>
        <taxon>Spermatophyta</taxon>
        <taxon>Magnoliopsida</taxon>
        <taxon>eudicotyledons</taxon>
        <taxon>Gunneridae</taxon>
        <taxon>Pentapetalae</taxon>
        <taxon>rosids</taxon>
        <taxon>fabids</taxon>
        <taxon>Rosales</taxon>
        <taxon>Rosaceae</taxon>
        <taxon>Amygdaloideae</taxon>
        <taxon>Maleae</taxon>
        <taxon>Malus</taxon>
    </lineage>
</organism>
<dbReference type="AlphaFoldDB" id="A0A540KQ74"/>
<feature type="region of interest" description="Disordered" evidence="1">
    <location>
        <begin position="34"/>
        <end position="57"/>
    </location>
</feature>
<proteinExistence type="predicted"/>
<protein>
    <submittedName>
        <fullName evidence="2">Uncharacterized protein</fullName>
    </submittedName>
</protein>
<dbReference type="EMBL" id="VIEB01001036">
    <property type="protein sequence ID" value="TQD76337.1"/>
    <property type="molecule type" value="Genomic_DNA"/>
</dbReference>
<accession>A0A540KQ74</accession>
<name>A0A540KQ74_MALBA</name>
<keyword evidence="3" id="KW-1185">Reference proteome</keyword>
<evidence type="ECO:0000256" key="1">
    <source>
        <dbReference type="SAM" id="MobiDB-lite"/>
    </source>
</evidence>